<dbReference type="OrthoDB" id="9778870at2"/>
<evidence type="ECO:0000256" key="4">
    <source>
        <dbReference type="ARBA" id="ARBA00022741"/>
    </source>
</evidence>
<dbReference type="RefSeq" id="WP_075037311.1">
    <property type="nucleotide sequence ID" value="NZ_FOSB01000008.1"/>
</dbReference>
<dbReference type="Proteomes" id="UP000183557">
    <property type="component" value="Unassembled WGS sequence"/>
</dbReference>
<keyword evidence="3" id="KW-1003">Cell membrane</keyword>
<evidence type="ECO:0000256" key="3">
    <source>
        <dbReference type="ARBA" id="ARBA00022475"/>
    </source>
</evidence>
<proteinExistence type="inferred from homology"/>
<dbReference type="InterPro" id="IPR017871">
    <property type="entry name" value="ABC_transporter-like_CS"/>
</dbReference>
<dbReference type="GO" id="GO:0016887">
    <property type="term" value="F:ATP hydrolysis activity"/>
    <property type="evidence" value="ECO:0007669"/>
    <property type="project" value="InterPro"/>
</dbReference>
<dbReference type="SMART" id="SM00382">
    <property type="entry name" value="AAA"/>
    <property type="match status" value="1"/>
</dbReference>
<comment type="similarity">
    <text evidence="1">Belongs to the ABC transporter superfamily.</text>
</comment>
<evidence type="ECO:0000313" key="10">
    <source>
        <dbReference type="Proteomes" id="UP000183557"/>
    </source>
</evidence>
<evidence type="ECO:0000259" key="8">
    <source>
        <dbReference type="PROSITE" id="PS50893"/>
    </source>
</evidence>
<keyword evidence="10" id="KW-1185">Reference proteome</keyword>
<keyword evidence="7" id="KW-0472">Membrane</keyword>
<dbReference type="CDD" id="cd03220">
    <property type="entry name" value="ABC_KpsT_Wzt"/>
    <property type="match status" value="1"/>
</dbReference>
<organism evidence="9 10">
    <name type="scientific">Halobacillus dabanensis</name>
    <dbReference type="NCBI Taxonomy" id="240302"/>
    <lineage>
        <taxon>Bacteria</taxon>
        <taxon>Bacillati</taxon>
        <taxon>Bacillota</taxon>
        <taxon>Bacilli</taxon>
        <taxon>Bacillales</taxon>
        <taxon>Bacillaceae</taxon>
        <taxon>Halobacillus</taxon>
    </lineage>
</organism>
<accession>A0A1I3XHB7</accession>
<dbReference type="GO" id="GO:0005524">
    <property type="term" value="F:ATP binding"/>
    <property type="evidence" value="ECO:0007669"/>
    <property type="project" value="UniProtKB-KW"/>
</dbReference>
<evidence type="ECO:0000256" key="2">
    <source>
        <dbReference type="ARBA" id="ARBA00022448"/>
    </source>
</evidence>
<dbReference type="InterPro" id="IPR050683">
    <property type="entry name" value="Bact_Polysacc_Export_ATP-bd"/>
</dbReference>
<dbReference type="AlphaFoldDB" id="A0A1I3XHB7"/>
<evidence type="ECO:0000256" key="5">
    <source>
        <dbReference type="ARBA" id="ARBA00022840"/>
    </source>
</evidence>
<dbReference type="PROSITE" id="PS50893">
    <property type="entry name" value="ABC_TRANSPORTER_2"/>
    <property type="match status" value="1"/>
</dbReference>
<evidence type="ECO:0000313" key="9">
    <source>
        <dbReference type="EMBL" id="SFK18471.1"/>
    </source>
</evidence>
<dbReference type="PANTHER" id="PTHR46743">
    <property type="entry name" value="TEICHOIC ACIDS EXPORT ATP-BINDING PROTEIN TAGH"/>
    <property type="match status" value="1"/>
</dbReference>
<dbReference type="Pfam" id="PF00005">
    <property type="entry name" value="ABC_tran"/>
    <property type="match status" value="1"/>
</dbReference>
<keyword evidence="4" id="KW-0547">Nucleotide-binding</keyword>
<dbReference type="InterPro" id="IPR003593">
    <property type="entry name" value="AAA+_ATPase"/>
</dbReference>
<dbReference type="PANTHER" id="PTHR46743:SF2">
    <property type="entry name" value="TEICHOIC ACIDS EXPORT ATP-BINDING PROTEIN TAGH"/>
    <property type="match status" value="1"/>
</dbReference>
<dbReference type="SUPFAM" id="SSF52540">
    <property type="entry name" value="P-loop containing nucleoside triphosphate hydrolases"/>
    <property type="match status" value="1"/>
</dbReference>
<evidence type="ECO:0000256" key="7">
    <source>
        <dbReference type="ARBA" id="ARBA00023136"/>
    </source>
</evidence>
<dbReference type="GO" id="GO:0140359">
    <property type="term" value="F:ABC-type transporter activity"/>
    <property type="evidence" value="ECO:0007669"/>
    <property type="project" value="InterPro"/>
</dbReference>
<reference evidence="10" key="1">
    <citation type="submission" date="2016-10" db="EMBL/GenBank/DDBJ databases">
        <authorList>
            <person name="Varghese N."/>
            <person name="Submissions S."/>
        </authorList>
    </citation>
    <scope>NUCLEOTIDE SEQUENCE [LARGE SCALE GENOMIC DNA]</scope>
    <source>
        <strain evidence="10">CGMCC 1.3704</strain>
    </source>
</reference>
<dbReference type="Gene3D" id="3.40.50.300">
    <property type="entry name" value="P-loop containing nucleotide triphosphate hydrolases"/>
    <property type="match status" value="1"/>
</dbReference>
<dbReference type="InterPro" id="IPR027417">
    <property type="entry name" value="P-loop_NTPase"/>
</dbReference>
<dbReference type="FunFam" id="3.40.50.300:FF:003010">
    <property type="entry name" value="Teichoic acids export ATP-binding protein TagH"/>
    <property type="match status" value="1"/>
</dbReference>
<name>A0A1I3XHB7_HALDA</name>
<dbReference type="InterPro" id="IPR003439">
    <property type="entry name" value="ABC_transporter-like_ATP-bd"/>
</dbReference>
<keyword evidence="5 9" id="KW-0067">ATP-binding</keyword>
<evidence type="ECO:0000256" key="6">
    <source>
        <dbReference type="ARBA" id="ARBA00022967"/>
    </source>
</evidence>
<dbReference type="InterPro" id="IPR015860">
    <property type="entry name" value="ABC_transpr_TagH-like"/>
</dbReference>
<protein>
    <submittedName>
        <fullName evidence="9">Teichoic acid transport system ATP-binding protein</fullName>
    </submittedName>
</protein>
<evidence type="ECO:0000256" key="1">
    <source>
        <dbReference type="ARBA" id="ARBA00005417"/>
    </source>
</evidence>
<dbReference type="PROSITE" id="PS00211">
    <property type="entry name" value="ABC_TRANSPORTER_1"/>
    <property type="match status" value="1"/>
</dbReference>
<keyword evidence="2" id="KW-0813">Transport</keyword>
<feature type="domain" description="ABC transporter" evidence="8">
    <location>
        <begin position="6"/>
        <end position="244"/>
    </location>
</feature>
<dbReference type="EMBL" id="FOSB01000008">
    <property type="protein sequence ID" value="SFK18471.1"/>
    <property type="molecule type" value="Genomic_DNA"/>
</dbReference>
<gene>
    <name evidence="9" type="ORF">SAMN04487936_108174</name>
</gene>
<dbReference type="GO" id="GO:0016020">
    <property type="term" value="C:membrane"/>
    <property type="evidence" value="ECO:0007669"/>
    <property type="project" value="InterPro"/>
</dbReference>
<sequence length="540" mass="60720">MTKPVVKFSNVTKEYSLFKKKSDQLLDILSFKRINRSFLALHDISFEVDPGETIGIIGTNGSGKSTLSNLLAQVVPPSSGNINIEGETSLVAISAGLNNHLTGYENIELKCLMHGLSKTEIAKISPYIIDFADIGEFIYQPIKNYSSGMKSRLGFAISVHIEPDILIVDEALSVGDSTFHQKCVDKFKEFKEQGKTIFFISHSLSQVKKISDRIIWVSYGQMRMFDTTAKVAKEYNAYISWFNELTKAEKKNHKKDMLATQFGKFSGNNNGSSFQNSEKGKNTGVKSLIPAFLMMLLTLLSGASMFFENPSEIVSSKWKNMNLNSKEVQSENSEKLQTQSETIDEEINQEAIALGQLILYEDVELINNKEVVPSLTKLYVQGLIGKSYKLKYQNSIFYASKDKIGLVNGESHNSEFTLEEISRSFSSRFVQSYEYFFAFSSANIDEIKSIFNGMTSEIEFPKGDVLLEYSNDHLAYLFDEEGSMKAIHVYSIDLGSPIIEDIKENSLAATDGNGSYYVKLDQYNVILDVEEKRMSFFPND</sequence>
<keyword evidence="6" id="KW-1278">Translocase</keyword>